<accession>A0A919KGF6</accession>
<evidence type="ECO:0000256" key="5">
    <source>
        <dbReference type="ARBA" id="ARBA00022989"/>
    </source>
</evidence>
<dbReference type="Pfam" id="PF13677">
    <property type="entry name" value="MotB_plug"/>
    <property type="match status" value="1"/>
</dbReference>
<feature type="region of interest" description="Disordered" evidence="8">
    <location>
        <begin position="66"/>
        <end position="106"/>
    </location>
</feature>
<feature type="region of interest" description="Disordered" evidence="8">
    <location>
        <begin position="283"/>
        <end position="311"/>
    </location>
</feature>
<dbReference type="InterPro" id="IPR036737">
    <property type="entry name" value="OmpA-like_sf"/>
</dbReference>
<evidence type="ECO:0000256" key="2">
    <source>
        <dbReference type="ARBA" id="ARBA00008914"/>
    </source>
</evidence>
<keyword evidence="5 9" id="KW-1133">Transmembrane helix</keyword>
<keyword evidence="11" id="KW-0969">Cilium</keyword>
<evidence type="ECO:0000313" key="11">
    <source>
        <dbReference type="EMBL" id="GHH46221.1"/>
    </source>
</evidence>
<dbReference type="GO" id="GO:0005886">
    <property type="term" value="C:plasma membrane"/>
    <property type="evidence" value="ECO:0007669"/>
    <property type="project" value="UniProtKB-SubCell"/>
</dbReference>
<keyword evidence="4 9" id="KW-0812">Transmembrane</keyword>
<dbReference type="Pfam" id="PF00691">
    <property type="entry name" value="OmpA"/>
    <property type="match status" value="1"/>
</dbReference>
<comment type="caution">
    <text evidence="11">The sequence shown here is derived from an EMBL/GenBank/DDBJ whole genome shotgun (WGS) entry which is preliminary data.</text>
</comment>
<feature type="compositionally biased region" description="Polar residues" evidence="8">
    <location>
        <begin position="66"/>
        <end position="75"/>
    </location>
</feature>
<dbReference type="InterPro" id="IPR006665">
    <property type="entry name" value="OmpA-like"/>
</dbReference>
<keyword evidence="6 7" id="KW-0472">Membrane</keyword>
<dbReference type="CDD" id="cd07185">
    <property type="entry name" value="OmpA_C-like"/>
    <property type="match status" value="1"/>
</dbReference>
<dbReference type="EMBL" id="BNBA01000001">
    <property type="protein sequence ID" value="GHH46221.1"/>
    <property type="molecule type" value="Genomic_DNA"/>
</dbReference>
<dbReference type="InterPro" id="IPR050330">
    <property type="entry name" value="Bact_OuterMem_StrucFunc"/>
</dbReference>
<reference evidence="11" key="2">
    <citation type="submission" date="2020-09" db="EMBL/GenBank/DDBJ databases">
        <authorList>
            <person name="Sun Q."/>
            <person name="Ohkuma M."/>
        </authorList>
    </citation>
    <scope>NUCLEOTIDE SEQUENCE</scope>
    <source>
        <strain evidence="11">JCM 13306</strain>
    </source>
</reference>
<keyword evidence="3" id="KW-1003">Cell membrane</keyword>
<gene>
    <name evidence="11" type="primary">motB</name>
    <name evidence="11" type="ORF">GCM10009090_00980</name>
</gene>
<keyword evidence="11" id="KW-0282">Flagellum</keyword>
<evidence type="ECO:0000256" key="1">
    <source>
        <dbReference type="ARBA" id="ARBA00004162"/>
    </source>
</evidence>
<evidence type="ECO:0000256" key="4">
    <source>
        <dbReference type="ARBA" id="ARBA00022692"/>
    </source>
</evidence>
<evidence type="ECO:0000313" key="12">
    <source>
        <dbReference type="Proteomes" id="UP000623958"/>
    </source>
</evidence>
<sequence length="324" mass="35182">MARRKHHEEHHNHEAWAIPYADLLTLLLAFFVVMYAISSINEGKYRVMADALTAAFGGAPRTINPVQVGNHQLQGSDWDRPSPIKSGAKEGPTAPSPAPDPTLLPSMASQMRMPVSLRDQDRLARAQRQMDQVARQLTRALAPLVDARLITVRRHDLWIEVEIHSDILFATGSALLDRNARDTLAKLATVLREAPNGVRVEGYTDNQPIATAQFPSNWELSTARAASVVHLFVDEGIAPQRLAMVGYGEFRPRADNASEAGRNANRRVVLIILADSDASLAPELTPPLQATSPDPTKATESQTAGVVPGSRGVKSVPAVIEGVN</sequence>
<evidence type="ECO:0000256" key="9">
    <source>
        <dbReference type="SAM" id="Phobius"/>
    </source>
</evidence>
<comment type="similarity">
    <text evidence="2">Belongs to the MotB family.</text>
</comment>
<reference evidence="11" key="1">
    <citation type="journal article" date="2014" name="Int. J. Syst. Evol. Microbiol.">
        <title>Complete genome sequence of Corynebacterium casei LMG S-19264T (=DSM 44701T), isolated from a smear-ripened cheese.</title>
        <authorList>
            <consortium name="US DOE Joint Genome Institute (JGI-PGF)"/>
            <person name="Walter F."/>
            <person name="Albersmeier A."/>
            <person name="Kalinowski J."/>
            <person name="Ruckert C."/>
        </authorList>
    </citation>
    <scope>NUCLEOTIDE SEQUENCE</scope>
    <source>
        <strain evidence="11">JCM 13306</strain>
    </source>
</reference>
<dbReference type="PANTHER" id="PTHR30329:SF20">
    <property type="entry name" value="EXPORTED PROTEIN"/>
    <property type="match status" value="1"/>
</dbReference>
<organism evidence="11 12">
    <name type="scientific">Xanthomonas boreopolis</name>
    <dbReference type="NCBI Taxonomy" id="86183"/>
    <lineage>
        <taxon>Bacteria</taxon>
        <taxon>Pseudomonadati</taxon>
        <taxon>Pseudomonadota</taxon>
        <taxon>Gammaproteobacteria</taxon>
        <taxon>Lysobacterales</taxon>
        <taxon>Lysobacteraceae</taxon>
        <taxon>Xanthomonas</taxon>
    </lineage>
</organism>
<proteinExistence type="inferred from homology"/>
<dbReference type="InterPro" id="IPR025713">
    <property type="entry name" value="MotB-like_N_dom"/>
</dbReference>
<dbReference type="AlphaFoldDB" id="A0A919KGF6"/>
<feature type="transmembrane region" description="Helical" evidence="9">
    <location>
        <begin position="20"/>
        <end position="38"/>
    </location>
</feature>
<evidence type="ECO:0000259" key="10">
    <source>
        <dbReference type="PROSITE" id="PS51123"/>
    </source>
</evidence>
<name>A0A919KGF6_9XANT</name>
<dbReference type="Proteomes" id="UP000623958">
    <property type="component" value="Unassembled WGS sequence"/>
</dbReference>
<dbReference type="NCBIfam" id="NF006541">
    <property type="entry name" value="PRK09038.1"/>
    <property type="match status" value="1"/>
</dbReference>
<keyword evidence="12" id="KW-1185">Reference proteome</keyword>
<feature type="domain" description="OmpA-like" evidence="10">
    <location>
        <begin position="156"/>
        <end position="276"/>
    </location>
</feature>
<evidence type="ECO:0000256" key="7">
    <source>
        <dbReference type="PROSITE-ProRule" id="PRU00473"/>
    </source>
</evidence>
<dbReference type="SUPFAM" id="SSF103088">
    <property type="entry name" value="OmpA-like"/>
    <property type="match status" value="1"/>
</dbReference>
<evidence type="ECO:0000256" key="6">
    <source>
        <dbReference type="ARBA" id="ARBA00023136"/>
    </source>
</evidence>
<dbReference type="PROSITE" id="PS51123">
    <property type="entry name" value="OMPA_2"/>
    <property type="match status" value="1"/>
</dbReference>
<feature type="compositionally biased region" description="Polar residues" evidence="8">
    <location>
        <begin position="288"/>
        <end position="304"/>
    </location>
</feature>
<evidence type="ECO:0000256" key="3">
    <source>
        <dbReference type="ARBA" id="ARBA00022475"/>
    </source>
</evidence>
<keyword evidence="11" id="KW-0966">Cell projection</keyword>
<dbReference type="PANTHER" id="PTHR30329">
    <property type="entry name" value="STATOR ELEMENT OF FLAGELLAR MOTOR COMPLEX"/>
    <property type="match status" value="1"/>
</dbReference>
<evidence type="ECO:0000256" key="8">
    <source>
        <dbReference type="SAM" id="MobiDB-lite"/>
    </source>
</evidence>
<protein>
    <submittedName>
        <fullName evidence="11">Flagellar motor protein MotD</fullName>
    </submittedName>
</protein>
<dbReference type="Gene3D" id="3.30.1330.60">
    <property type="entry name" value="OmpA-like domain"/>
    <property type="match status" value="1"/>
</dbReference>
<comment type="subcellular location">
    <subcellularLocation>
        <location evidence="1">Cell membrane</location>
        <topology evidence="1">Single-pass membrane protein</topology>
    </subcellularLocation>
</comment>